<keyword evidence="2" id="KW-1185">Reference proteome</keyword>
<reference evidence="1" key="1">
    <citation type="submission" date="2023-06" db="EMBL/GenBank/DDBJ databases">
        <authorList>
            <consortium name="Lawrence Berkeley National Laboratory"/>
            <person name="Ahrendt S."/>
            <person name="Sahu N."/>
            <person name="Indic B."/>
            <person name="Wong-Bajracharya J."/>
            <person name="Merenyi Z."/>
            <person name="Ke H.-M."/>
            <person name="Monk M."/>
            <person name="Kocsube S."/>
            <person name="Drula E."/>
            <person name="Lipzen A."/>
            <person name="Balint B."/>
            <person name="Henrissat B."/>
            <person name="Andreopoulos B."/>
            <person name="Martin F.M."/>
            <person name="Harder C.B."/>
            <person name="Rigling D."/>
            <person name="Ford K.L."/>
            <person name="Foster G.D."/>
            <person name="Pangilinan J."/>
            <person name="Papanicolaou A."/>
            <person name="Barry K."/>
            <person name="LaButti K."/>
            <person name="Viragh M."/>
            <person name="Koriabine M."/>
            <person name="Yan M."/>
            <person name="Riley R."/>
            <person name="Champramary S."/>
            <person name="Plett K.L."/>
            <person name="Tsai I.J."/>
            <person name="Slot J."/>
            <person name="Sipos G."/>
            <person name="Plett J."/>
            <person name="Nagy L.G."/>
            <person name="Grigoriev I.V."/>
        </authorList>
    </citation>
    <scope>NUCLEOTIDE SEQUENCE</scope>
    <source>
        <strain evidence="1">FPL87.14</strain>
    </source>
</reference>
<proteinExistence type="predicted"/>
<gene>
    <name evidence="1" type="ORF">EV421DRAFT_1715443</name>
</gene>
<feature type="non-terminal residue" evidence="1">
    <location>
        <position position="1"/>
    </location>
</feature>
<name>A0AA39J8C5_9AGAR</name>
<sequence length="152" mass="17549">QRQQSSNDTKLWIALENLQYNDCTQKNIAFLESRVTSMIPGKTSVSDDVFQNVSVIISWNVHKDEANRLGSIHFVNKTSQILTDFYLEDSLHQIAKLHIDENANEQWNKWKLKHLKMIINEFQHAFWDQPPSSTDLKIPGKLSLCVGMPVII</sequence>
<evidence type="ECO:0000313" key="1">
    <source>
        <dbReference type="EMBL" id="KAK0437066.1"/>
    </source>
</evidence>
<accession>A0AA39J8C5</accession>
<dbReference type="AlphaFoldDB" id="A0AA39J8C5"/>
<evidence type="ECO:0000313" key="2">
    <source>
        <dbReference type="Proteomes" id="UP001175226"/>
    </source>
</evidence>
<dbReference type="Proteomes" id="UP001175226">
    <property type="component" value="Unassembled WGS sequence"/>
</dbReference>
<organism evidence="1 2">
    <name type="scientific">Armillaria borealis</name>
    <dbReference type="NCBI Taxonomy" id="47425"/>
    <lineage>
        <taxon>Eukaryota</taxon>
        <taxon>Fungi</taxon>
        <taxon>Dikarya</taxon>
        <taxon>Basidiomycota</taxon>
        <taxon>Agaricomycotina</taxon>
        <taxon>Agaricomycetes</taxon>
        <taxon>Agaricomycetidae</taxon>
        <taxon>Agaricales</taxon>
        <taxon>Marasmiineae</taxon>
        <taxon>Physalacriaceae</taxon>
        <taxon>Armillaria</taxon>
    </lineage>
</organism>
<dbReference type="EMBL" id="JAUEPT010000051">
    <property type="protein sequence ID" value="KAK0437066.1"/>
    <property type="molecule type" value="Genomic_DNA"/>
</dbReference>
<comment type="caution">
    <text evidence="1">The sequence shown here is derived from an EMBL/GenBank/DDBJ whole genome shotgun (WGS) entry which is preliminary data.</text>
</comment>
<protein>
    <submittedName>
        <fullName evidence="1">Uncharacterized protein</fullName>
    </submittedName>
</protein>